<dbReference type="PANTHER" id="PTHR35532:SF5">
    <property type="entry name" value="CARBOHYDRATE-BINDING DOMAIN-CONTAINING PROTEIN"/>
    <property type="match status" value="1"/>
</dbReference>
<dbReference type="EMBL" id="QSJP01000003">
    <property type="protein sequence ID" value="RHD90223.1"/>
    <property type="molecule type" value="Genomic_DNA"/>
</dbReference>
<dbReference type="Proteomes" id="UP000284785">
    <property type="component" value="Unassembled WGS sequence"/>
</dbReference>
<dbReference type="Gene3D" id="2.60.120.260">
    <property type="entry name" value="Galactose-binding domain-like"/>
    <property type="match status" value="2"/>
</dbReference>
<keyword evidence="1" id="KW-0812">Transmembrane</keyword>
<dbReference type="PANTHER" id="PTHR35532">
    <property type="entry name" value="SIMILAR TO POLYHYDROXYALKANOATE DEPOLYMERASE"/>
    <property type="match status" value="1"/>
</dbReference>
<accession>A0A414HS57</accession>
<sequence length="670" mass="78935">MAKYFRDLSYICIILFIVLGWHIMDNIVSEKEVDITSLEVALRSAGDNRGELEKVLCYYKRKNTDSLKYKAACYLIENMPFHRYSVGEQLENYKSYYAWLKKSKGKEPQQVADSVKKVYGPMKEPNKIRDIMEIDSAYLCHNIDWAFKVWQEQPWGKSISFDVFCEYLLPYRIGDEPLVYWREMYYAKYNSLLDTLRMSDSLDIEDPVVAANYLINKLPDKWHYYTSTTPYSFGHIGPEYVQYLSGTCREVTDFAVYLFRALGIPCAIDFVPVRSYVNAGHFWLVAWDKTGEAYMANFPENLGMVRKNWWYRWDDSPKVYRYTFDINKELYEQMAKYNEKVYSFWSLPKFMDVTYEYAYSFEKELVIPLEKLYRNQCSGRIAYLCVTNRDNWIPVDWTEFDAQHLAFRNVRRGTLMRVATYENGTLNFLTDPFYVDKQKKEQHYFSIEGNTQDVVLYAKCNIEGENMFRDRMIGGVFEGSNQLDFAVSDTLFIIQCKPDRLNTTVRSSSNKEYRYIRYVGPPGGLCNVAEVAFYKKNDTLPLSGKIIGTPGCYQHDGTHEYTNVFDGKTWTSFDYFKFSGGWAGLDLGRKVQIDRIVYTPRNRDNYIRPGDIYELYYCDRYWKSAGRVKATVDSLVYRGIPQNALLFLRNHTRGVDERVFVYEKGEQLWK</sequence>
<comment type="caution">
    <text evidence="2">The sequence shown here is derived from an EMBL/GenBank/DDBJ whole genome shotgun (WGS) entry which is preliminary data.</text>
</comment>
<evidence type="ECO:0000313" key="3">
    <source>
        <dbReference type="Proteomes" id="UP000284785"/>
    </source>
</evidence>
<evidence type="ECO:0000313" key="2">
    <source>
        <dbReference type="EMBL" id="RHD90223.1"/>
    </source>
</evidence>
<proteinExistence type="predicted"/>
<keyword evidence="1" id="KW-1133">Transmembrane helix</keyword>
<feature type="transmembrane region" description="Helical" evidence="1">
    <location>
        <begin position="7"/>
        <end position="24"/>
    </location>
</feature>
<dbReference type="RefSeq" id="WP_117981344.1">
    <property type="nucleotide sequence ID" value="NZ_CABJDH010000008.1"/>
</dbReference>
<keyword evidence="1" id="KW-0472">Membrane</keyword>
<organism evidence="2 3">
    <name type="scientific">Bacteroides thetaiotaomicron</name>
    <dbReference type="NCBI Taxonomy" id="818"/>
    <lineage>
        <taxon>Bacteria</taxon>
        <taxon>Pseudomonadati</taxon>
        <taxon>Bacteroidota</taxon>
        <taxon>Bacteroidia</taxon>
        <taxon>Bacteroidales</taxon>
        <taxon>Bacteroidaceae</taxon>
        <taxon>Bacteroides</taxon>
    </lineage>
</organism>
<reference evidence="2 3" key="1">
    <citation type="submission" date="2018-08" db="EMBL/GenBank/DDBJ databases">
        <title>A genome reference for cultivated species of the human gut microbiota.</title>
        <authorList>
            <person name="Zou Y."/>
            <person name="Xue W."/>
            <person name="Luo G."/>
        </authorList>
    </citation>
    <scope>NUCLEOTIDE SEQUENCE [LARGE SCALE GENOMIC DNA]</scope>
    <source>
        <strain evidence="2 3">AM30-26</strain>
    </source>
</reference>
<name>A0A414HS57_BACT4</name>
<evidence type="ECO:0000256" key="1">
    <source>
        <dbReference type="SAM" id="Phobius"/>
    </source>
</evidence>
<gene>
    <name evidence="2" type="ORF">DW780_04335</name>
</gene>
<dbReference type="AlphaFoldDB" id="A0A414HS57"/>
<protein>
    <submittedName>
        <fullName evidence="2">Transglutaminase domain-containing protein</fullName>
    </submittedName>
</protein>